<dbReference type="OrthoDB" id="9810247at2"/>
<keyword evidence="2" id="KW-0808">Transferase</keyword>
<sequence>MTNDPTLPRAIARDVNSSVWTRDSAVYAKLDSWTDPGERLVVHSIADEVRGRPLLDVGVGAGRSAWLVGLLSGDYVAVDYTPEMVELAHRNLPNKRIQLADARSLVDFRDDHFALVFFSHAGLDSLDHDGRNQALREFFRVLLPGGLLVYSTLNRSGNFYKCGPGPVGKDGHRPGPYQAARFVARLAQRPIEHLRGFANVRRLRPKFEDHGSWAIDTMPTHEWDLVVHYVTAIEARREVVDNGFDFVRAVTREGETMEIDHAETSTPWFHVVARKPMSGDSLRPLE</sequence>
<dbReference type="Pfam" id="PF13649">
    <property type="entry name" value="Methyltransf_25"/>
    <property type="match status" value="1"/>
</dbReference>
<dbReference type="InterPro" id="IPR041698">
    <property type="entry name" value="Methyltransf_25"/>
</dbReference>
<keyword evidence="3" id="KW-1185">Reference proteome</keyword>
<dbReference type="GO" id="GO:0008168">
    <property type="term" value="F:methyltransferase activity"/>
    <property type="evidence" value="ECO:0007669"/>
    <property type="project" value="UniProtKB-KW"/>
</dbReference>
<gene>
    <name evidence="2" type="ORF">CLV47_105127</name>
</gene>
<protein>
    <submittedName>
        <fullName evidence="2">Methyltransferase family protein</fullName>
    </submittedName>
</protein>
<dbReference type="InterPro" id="IPR050508">
    <property type="entry name" value="Methyltransf_Superfamily"/>
</dbReference>
<dbReference type="InterPro" id="IPR029063">
    <property type="entry name" value="SAM-dependent_MTases_sf"/>
</dbReference>
<evidence type="ECO:0000313" key="3">
    <source>
        <dbReference type="Proteomes" id="UP000237752"/>
    </source>
</evidence>
<dbReference type="Gene3D" id="3.40.50.150">
    <property type="entry name" value="Vaccinia Virus protein VP39"/>
    <property type="match status" value="1"/>
</dbReference>
<feature type="domain" description="Methyltransferase" evidence="1">
    <location>
        <begin position="55"/>
        <end position="146"/>
    </location>
</feature>
<comment type="caution">
    <text evidence="2">The sequence shown here is derived from an EMBL/GenBank/DDBJ whole genome shotgun (WGS) entry which is preliminary data.</text>
</comment>
<dbReference type="EMBL" id="PVUE01000005">
    <property type="protein sequence ID" value="PRZ42505.1"/>
    <property type="molecule type" value="Genomic_DNA"/>
</dbReference>
<dbReference type="GO" id="GO:0032259">
    <property type="term" value="P:methylation"/>
    <property type="evidence" value="ECO:0007669"/>
    <property type="project" value="UniProtKB-KW"/>
</dbReference>
<dbReference type="CDD" id="cd02440">
    <property type="entry name" value="AdoMet_MTases"/>
    <property type="match status" value="1"/>
</dbReference>
<dbReference type="AlphaFoldDB" id="A0A2T1A1M6"/>
<dbReference type="SUPFAM" id="SSF53335">
    <property type="entry name" value="S-adenosyl-L-methionine-dependent methyltransferases"/>
    <property type="match status" value="1"/>
</dbReference>
<evidence type="ECO:0000259" key="1">
    <source>
        <dbReference type="Pfam" id="PF13649"/>
    </source>
</evidence>
<name>A0A2T1A1M6_9ACTN</name>
<proteinExistence type="predicted"/>
<keyword evidence="2" id="KW-0489">Methyltransferase</keyword>
<dbReference type="PANTHER" id="PTHR42912">
    <property type="entry name" value="METHYLTRANSFERASE"/>
    <property type="match status" value="1"/>
</dbReference>
<dbReference type="Proteomes" id="UP000237752">
    <property type="component" value="Unassembled WGS sequence"/>
</dbReference>
<evidence type="ECO:0000313" key="2">
    <source>
        <dbReference type="EMBL" id="PRZ42505.1"/>
    </source>
</evidence>
<reference evidence="2 3" key="1">
    <citation type="submission" date="2018-03" db="EMBL/GenBank/DDBJ databases">
        <title>Genomic Encyclopedia of Archaeal and Bacterial Type Strains, Phase II (KMG-II): from individual species to whole genera.</title>
        <authorList>
            <person name="Goeker M."/>
        </authorList>
    </citation>
    <scope>NUCLEOTIDE SEQUENCE [LARGE SCALE GENOMIC DNA]</scope>
    <source>
        <strain evidence="2 3">DSM 100065</strain>
    </source>
</reference>
<dbReference type="RefSeq" id="WP_106348541.1">
    <property type="nucleotide sequence ID" value="NZ_PVUE01000005.1"/>
</dbReference>
<organism evidence="2 3">
    <name type="scientific">Antricoccus suffuscus</name>
    <dbReference type="NCBI Taxonomy" id="1629062"/>
    <lineage>
        <taxon>Bacteria</taxon>
        <taxon>Bacillati</taxon>
        <taxon>Actinomycetota</taxon>
        <taxon>Actinomycetes</taxon>
        <taxon>Geodermatophilales</taxon>
        <taxon>Antricoccaceae</taxon>
        <taxon>Antricoccus</taxon>
    </lineage>
</organism>
<accession>A0A2T1A1M6</accession>